<evidence type="ECO:0008006" key="3">
    <source>
        <dbReference type="Google" id="ProtNLM"/>
    </source>
</evidence>
<accession>A0A7V8VGT7</accession>
<dbReference type="Proteomes" id="UP000542342">
    <property type="component" value="Unassembled WGS sequence"/>
</dbReference>
<proteinExistence type="predicted"/>
<protein>
    <recommendedName>
        <fullName evidence="3">LSM domain-containing protein</fullName>
    </recommendedName>
</protein>
<dbReference type="AlphaFoldDB" id="A0A7V8VGT7"/>
<dbReference type="InterPro" id="IPR010920">
    <property type="entry name" value="LSM_dom_sf"/>
</dbReference>
<reference evidence="1 2" key="1">
    <citation type="submission" date="2020-07" db="EMBL/GenBank/DDBJ databases">
        <title>Thermogemmata thermophila gen. nov., sp. nov., a novel moderate thermophilic planctomycete from a Kamchatka hot spring.</title>
        <authorList>
            <person name="Elcheninov A.G."/>
            <person name="Podosokorskaya O.A."/>
            <person name="Kovaleva O.L."/>
            <person name="Novikov A."/>
            <person name="Bonch-Osmolovskaya E.A."/>
            <person name="Toshchakov S.V."/>
            <person name="Kublanov I.V."/>
        </authorList>
    </citation>
    <scope>NUCLEOTIDE SEQUENCE [LARGE SCALE GENOMIC DNA]</scope>
    <source>
        <strain evidence="1 2">2918</strain>
    </source>
</reference>
<name>A0A7V8VGT7_9BACT</name>
<evidence type="ECO:0000313" key="1">
    <source>
        <dbReference type="EMBL" id="MBA2227790.1"/>
    </source>
</evidence>
<gene>
    <name evidence="1" type="ORF">H0921_16645</name>
</gene>
<evidence type="ECO:0000313" key="2">
    <source>
        <dbReference type="Proteomes" id="UP000542342"/>
    </source>
</evidence>
<comment type="caution">
    <text evidence="1">The sequence shown here is derived from an EMBL/GenBank/DDBJ whole genome shotgun (WGS) entry which is preliminary data.</text>
</comment>
<organism evidence="1 2">
    <name type="scientific">Thermogemmata fonticola</name>
    <dbReference type="NCBI Taxonomy" id="2755323"/>
    <lineage>
        <taxon>Bacteria</taxon>
        <taxon>Pseudomonadati</taxon>
        <taxon>Planctomycetota</taxon>
        <taxon>Planctomycetia</taxon>
        <taxon>Gemmatales</taxon>
        <taxon>Gemmataceae</taxon>
        <taxon>Thermogemmata</taxon>
    </lineage>
</organism>
<sequence>MLDELLDAKVVIDLVSPYVCLGRLVRYDEYYIEVRNADLHDLRDTDTTRENYIAESVATGIKRNRKRVLIRRSEVVAISRLEDVVDE</sequence>
<keyword evidence="2" id="KW-1185">Reference proteome</keyword>
<dbReference type="EMBL" id="JACEFB010000019">
    <property type="protein sequence ID" value="MBA2227790.1"/>
    <property type="molecule type" value="Genomic_DNA"/>
</dbReference>
<dbReference type="SUPFAM" id="SSF50182">
    <property type="entry name" value="Sm-like ribonucleoproteins"/>
    <property type="match status" value="1"/>
</dbReference>